<sequence>MSRGLGRVLYLPNEPGDFVQRGPRRALSGLLEAGLIEGARVVSLLRRVQAGDGPAERERLRAIVREFKPTIILLDKPAGTGLRSDDIQAWRSGADFKFVVADMDPYHWYFKHLPADGRALARYADIVFVPGSSLFVRNYRRAGAKDVRWNPHTYDPGSFGHLEITNDTVAKDVVMIGSLIGSRFGRLRRLPGAVDRGRLAAELKHSFGSSFALFGSGWTEEIGSGSIPFHDQERTIRSAWVTANWDHFPKESHYFSDRLPISLASGTVHFTTWHPGYDELFGKLPFLRLVRRRADIVPEIHGYLESTSPGDRLEHARQARVFAARHYRQDIKYAELLNAAGAGIDRTAIQRALSGDQTMLTEE</sequence>
<organism evidence="2 3">
    <name type="scientific">Mycolicibacterium crocinum</name>
    <dbReference type="NCBI Taxonomy" id="388459"/>
    <lineage>
        <taxon>Bacteria</taxon>
        <taxon>Bacillati</taxon>
        <taxon>Actinomycetota</taxon>
        <taxon>Actinomycetes</taxon>
        <taxon>Mycobacteriales</taxon>
        <taxon>Mycobacteriaceae</taxon>
        <taxon>Mycolicibacterium</taxon>
    </lineage>
</organism>
<protein>
    <recommendedName>
        <fullName evidence="1">Spore protein YkvP/CgeB glycosyl transferase-like domain-containing protein</fullName>
    </recommendedName>
</protein>
<dbReference type="InterPro" id="IPR055259">
    <property type="entry name" value="YkvP/CgeB_Glyco_trans-like"/>
</dbReference>
<dbReference type="EMBL" id="CP092362">
    <property type="protein sequence ID" value="ULN42561.1"/>
    <property type="molecule type" value="Genomic_DNA"/>
</dbReference>
<keyword evidence="3" id="KW-1185">Reference proteome</keyword>
<name>A0ABY3TQE1_9MYCO</name>
<gene>
    <name evidence="2" type="ORF">MI149_05460</name>
</gene>
<evidence type="ECO:0000259" key="1">
    <source>
        <dbReference type="Pfam" id="PF13524"/>
    </source>
</evidence>
<dbReference type="Pfam" id="PF13524">
    <property type="entry name" value="Glyco_trans_1_2"/>
    <property type="match status" value="1"/>
</dbReference>
<dbReference type="Proteomes" id="UP001055337">
    <property type="component" value="Chromosome"/>
</dbReference>
<evidence type="ECO:0000313" key="3">
    <source>
        <dbReference type="Proteomes" id="UP001055337"/>
    </source>
</evidence>
<proteinExistence type="predicted"/>
<reference evidence="2" key="1">
    <citation type="submission" date="2022-08" db="EMBL/GenBank/DDBJ databases">
        <title>Whole genome sequencing of non-tuberculosis mycobacteria type-strains.</title>
        <authorList>
            <person name="Igarashi Y."/>
            <person name="Osugi A."/>
            <person name="Mitarai S."/>
        </authorList>
    </citation>
    <scope>NUCLEOTIDE SEQUENCE</scope>
    <source>
        <strain evidence="2">JCM 16369</strain>
    </source>
</reference>
<accession>A0ABY3TQE1</accession>
<dbReference type="RefSeq" id="WP_240178971.1">
    <property type="nucleotide sequence ID" value="NZ_CP092362.2"/>
</dbReference>
<evidence type="ECO:0000313" key="2">
    <source>
        <dbReference type="EMBL" id="ULN42561.1"/>
    </source>
</evidence>
<feature type="domain" description="Spore protein YkvP/CgeB glycosyl transferase-like" evidence="1">
    <location>
        <begin position="199"/>
        <end position="329"/>
    </location>
</feature>